<evidence type="ECO:0000313" key="8">
    <source>
        <dbReference type="EMBL" id="CAI0398473.1"/>
    </source>
</evidence>
<evidence type="ECO:0000256" key="6">
    <source>
        <dbReference type="SAM" id="MobiDB-lite"/>
    </source>
</evidence>
<evidence type="ECO:0000256" key="1">
    <source>
        <dbReference type="ARBA" id="ARBA00004613"/>
    </source>
</evidence>
<name>A0AAV0IN43_9ROSI</name>
<feature type="region of interest" description="Disordered" evidence="6">
    <location>
        <begin position="64"/>
        <end position="110"/>
    </location>
</feature>
<evidence type="ECO:0000256" key="5">
    <source>
        <dbReference type="ARBA" id="ARBA00022782"/>
    </source>
</evidence>
<keyword evidence="3" id="KW-0964">Secreted</keyword>
<evidence type="ECO:0000256" key="4">
    <source>
        <dbReference type="ARBA" id="ARBA00022729"/>
    </source>
</evidence>
<organism evidence="8 9">
    <name type="scientific">Linum tenue</name>
    <dbReference type="NCBI Taxonomy" id="586396"/>
    <lineage>
        <taxon>Eukaryota</taxon>
        <taxon>Viridiplantae</taxon>
        <taxon>Streptophyta</taxon>
        <taxon>Embryophyta</taxon>
        <taxon>Tracheophyta</taxon>
        <taxon>Spermatophyta</taxon>
        <taxon>Magnoliopsida</taxon>
        <taxon>eudicotyledons</taxon>
        <taxon>Gunneridae</taxon>
        <taxon>Pentapetalae</taxon>
        <taxon>rosids</taxon>
        <taxon>fabids</taxon>
        <taxon>Malpighiales</taxon>
        <taxon>Linaceae</taxon>
        <taxon>Linum</taxon>
    </lineage>
</organism>
<feature type="signal peptide" evidence="7">
    <location>
        <begin position="1"/>
        <end position="33"/>
    </location>
</feature>
<comment type="similarity">
    <text evidence="2">Belongs to the CLV3/ESR signal peptide family.</text>
</comment>
<dbReference type="GO" id="GO:0033612">
    <property type="term" value="F:receptor serine/threonine kinase binding"/>
    <property type="evidence" value="ECO:0007669"/>
    <property type="project" value="InterPro"/>
</dbReference>
<feature type="chain" id="PRO_5043527298" evidence="7">
    <location>
        <begin position="34"/>
        <end position="110"/>
    </location>
</feature>
<comment type="subcellular location">
    <subcellularLocation>
        <location evidence="1">Secreted</location>
    </subcellularLocation>
</comment>
<dbReference type="Proteomes" id="UP001154282">
    <property type="component" value="Unassembled WGS sequence"/>
</dbReference>
<dbReference type="AlphaFoldDB" id="A0AAV0IN43"/>
<dbReference type="PANTHER" id="PTHR36349:SF2">
    <property type="entry name" value="PROTEIN CLAVATA 3"/>
    <property type="match status" value="1"/>
</dbReference>
<proteinExistence type="inferred from homology"/>
<reference evidence="8" key="1">
    <citation type="submission" date="2022-08" db="EMBL/GenBank/DDBJ databases">
        <authorList>
            <person name="Gutierrez-Valencia J."/>
        </authorList>
    </citation>
    <scope>NUCLEOTIDE SEQUENCE</scope>
</reference>
<dbReference type="GO" id="GO:0030154">
    <property type="term" value="P:cell differentiation"/>
    <property type="evidence" value="ECO:0007669"/>
    <property type="project" value="UniProtKB-KW"/>
</dbReference>
<evidence type="ECO:0000256" key="7">
    <source>
        <dbReference type="SAM" id="SignalP"/>
    </source>
</evidence>
<evidence type="ECO:0000256" key="2">
    <source>
        <dbReference type="ARBA" id="ARBA00005416"/>
    </source>
</evidence>
<evidence type="ECO:0000313" key="9">
    <source>
        <dbReference type="Proteomes" id="UP001154282"/>
    </source>
</evidence>
<accession>A0AAV0IN43</accession>
<comment type="caution">
    <text evidence="8">The sequence shown here is derived from an EMBL/GenBank/DDBJ whole genome shotgun (WGS) entry which is preliminary data.</text>
</comment>
<keyword evidence="4 7" id="KW-0732">Signal</keyword>
<sequence>MASRINSMNKLPLCCILMATAFLFMVFSSLVTASHDEASVLPPSAASPAARTRKVLLSAVKGSDNKGLIHGNAAGGAKDGDQEELRSVPSGPDPLHHNGGSPKKPRPSSP</sequence>
<dbReference type="PANTHER" id="PTHR36349">
    <property type="entry name" value="PROTEIN CLAVATA 3"/>
    <property type="match status" value="1"/>
</dbReference>
<protein>
    <submittedName>
        <fullName evidence="8">Uncharacterized protein</fullName>
    </submittedName>
</protein>
<evidence type="ECO:0000256" key="3">
    <source>
        <dbReference type="ARBA" id="ARBA00022525"/>
    </source>
</evidence>
<dbReference type="InterPro" id="IPR044962">
    <property type="entry name" value="CLV3/ESR"/>
</dbReference>
<keyword evidence="9" id="KW-1185">Reference proteome</keyword>
<keyword evidence="5" id="KW-0221">Differentiation</keyword>
<gene>
    <name evidence="8" type="ORF">LITE_LOCUS9918</name>
</gene>
<dbReference type="EMBL" id="CAMGYJ010000004">
    <property type="protein sequence ID" value="CAI0398473.1"/>
    <property type="molecule type" value="Genomic_DNA"/>
</dbReference>
<dbReference type="GO" id="GO:0005576">
    <property type="term" value="C:extracellular region"/>
    <property type="evidence" value="ECO:0007669"/>
    <property type="project" value="UniProtKB-SubCell"/>
</dbReference>